<feature type="compositionally biased region" description="Polar residues" evidence="3">
    <location>
        <begin position="1088"/>
        <end position="1098"/>
    </location>
</feature>
<dbReference type="Gene3D" id="3.40.50.11500">
    <property type="match status" value="1"/>
</dbReference>
<feature type="region of interest" description="Disordered" evidence="3">
    <location>
        <begin position="1321"/>
        <end position="1396"/>
    </location>
</feature>
<dbReference type="PANTHER" id="PTHR12296">
    <property type="entry name" value="DENN DOMAIN-CONTAINING PROTEIN 4"/>
    <property type="match status" value="1"/>
</dbReference>
<evidence type="ECO:0000259" key="4">
    <source>
        <dbReference type="PROSITE" id="PS50211"/>
    </source>
</evidence>
<dbReference type="SMART" id="SM00801">
    <property type="entry name" value="dDENN"/>
    <property type="match status" value="1"/>
</dbReference>
<dbReference type="InterPro" id="IPR002885">
    <property type="entry name" value="PPR_rpt"/>
</dbReference>
<feature type="domain" description="MABP" evidence="5">
    <location>
        <begin position="39"/>
        <end position="195"/>
    </location>
</feature>
<feature type="compositionally biased region" description="Low complexity" evidence="3">
    <location>
        <begin position="1175"/>
        <end position="1187"/>
    </location>
</feature>
<accession>A0AAD4KCA9</accession>
<dbReference type="GO" id="GO:0031410">
    <property type="term" value="C:cytoplasmic vesicle"/>
    <property type="evidence" value="ECO:0007669"/>
    <property type="project" value="TreeGrafter"/>
</dbReference>
<dbReference type="PROSITE" id="PS50211">
    <property type="entry name" value="DENN"/>
    <property type="match status" value="1"/>
</dbReference>
<evidence type="ECO:0000313" key="6">
    <source>
        <dbReference type="EMBL" id="KAH8387922.1"/>
    </source>
</evidence>
<feature type="region of interest" description="Disordered" evidence="3">
    <location>
        <begin position="1086"/>
        <end position="1187"/>
    </location>
</feature>
<dbReference type="PROSITE" id="PS51375">
    <property type="entry name" value="PPR"/>
    <property type="match status" value="1"/>
</dbReference>
<dbReference type="GO" id="GO:0032483">
    <property type="term" value="P:regulation of Rab protein signal transduction"/>
    <property type="evidence" value="ECO:0007669"/>
    <property type="project" value="TreeGrafter"/>
</dbReference>
<comment type="caution">
    <text evidence="6">The sequence shown here is derived from an EMBL/GenBank/DDBJ whole genome shotgun (WGS) entry which is preliminary data.</text>
</comment>
<dbReference type="Gene3D" id="1.25.40.10">
    <property type="entry name" value="Tetratricopeptide repeat domain"/>
    <property type="match status" value="1"/>
</dbReference>
<feature type="compositionally biased region" description="Polar residues" evidence="3">
    <location>
        <begin position="1144"/>
        <end position="1161"/>
    </location>
</feature>
<keyword evidence="7" id="KW-1185">Reference proteome</keyword>
<dbReference type="InterPro" id="IPR037516">
    <property type="entry name" value="Tripartite_DENN"/>
</dbReference>
<dbReference type="InterPro" id="IPR005112">
    <property type="entry name" value="dDENN_dom"/>
</dbReference>
<organism evidence="6 7">
    <name type="scientific">Drosophila rubida</name>
    <dbReference type="NCBI Taxonomy" id="30044"/>
    <lineage>
        <taxon>Eukaryota</taxon>
        <taxon>Metazoa</taxon>
        <taxon>Ecdysozoa</taxon>
        <taxon>Arthropoda</taxon>
        <taxon>Hexapoda</taxon>
        <taxon>Insecta</taxon>
        <taxon>Pterygota</taxon>
        <taxon>Neoptera</taxon>
        <taxon>Endopterygota</taxon>
        <taxon>Diptera</taxon>
        <taxon>Brachycera</taxon>
        <taxon>Muscomorpha</taxon>
        <taxon>Ephydroidea</taxon>
        <taxon>Drosophilidae</taxon>
        <taxon>Drosophila</taxon>
    </lineage>
</organism>
<proteinExistence type="predicted"/>
<evidence type="ECO:0000259" key="5">
    <source>
        <dbReference type="PROSITE" id="PS51498"/>
    </source>
</evidence>
<reference evidence="6" key="1">
    <citation type="journal article" date="2021" name="Mol. Ecol. Resour.">
        <title>Phylogenomic analyses of the genus Drosophila reveals genomic signals of climate adaptation.</title>
        <authorList>
            <person name="Li F."/>
            <person name="Rane R.V."/>
            <person name="Luria V."/>
            <person name="Xiong Z."/>
            <person name="Chen J."/>
            <person name="Li Z."/>
            <person name="Catullo R.A."/>
            <person name="Griffin P.C."/>
            <person name="Schiffer M."/>
            <person name="Pearce S."/>
            <person name="Lee S.F."/>
            <person name="McElroy K."/>
            <person name="Stocker A."/>
            <person name="Shirriffs J."/>
            <person name="Cockerell F."/>
            <person name="Coppin C."/>
            <person name="Sgro C.M."/>
            <person name="Karger A."/>
            <person name="Cain J.W."/>
            <person name="Weber J.A."/>
            <person name="Santpere G."/>
            <person name="Kirschner M.W."/>
            <person name="Hoffmann A.A."/>
            <person name="Oakeshott J.G."/>
            <person name="Zhang G."/>
        </authorList>
    </citation>
    <scope>NUCLEOTIDE SEQUENCE</scope>
    <source>
        <strain evidence="6">BGI-SZ-2011g</strain>
    </source>
</reference>
<dbReference type="EMBL" id="JAJJHW010000095">
    <property type="protein sequence ID" value="KAH8387922.1"/>
    <property type="molecule type" value="Genomic_DNA"/>
</dbReference>
<dbReference type="InterPro" id="IPR043153">
    <property type="entry name" value="DENN_C"/>
</dbReference>
<evidence type="ECO:0008006" key="8">
    <source>
        <dbReference type="Google" id="ProtNLM"/>
    </source>
</evidence>
<evidence type="ECO:0000313" key="7">
    <source>
        <dbReference type="Proteomes" id="UP001200034"/>
    </source>
</evidence>
<sequence>MEEKRIADYFVVAGMPEQPQLLQENIFNDSGRLRAANTIEPITDIGVYFPLLGEQLPAGYELLEHTPTGLPANLNHGSVRTTECYIYFRRGKDRPPLVDIGVLYDGHERIMSDAEIVAETPGGRVANVNNSSAKTFLTYRRARPDMPCNELVVTELCVIVQSKGERPPHAFCLIYKTLNKGYVGSDVYLCYKKSMYRPKHISYKPEILLRYPTVDHNDFPLQLCPSVPLFCLPMGASLEAWPHVNGTEKRKPISPVFSTFVLTVSDGTYKVYGSALTFYEDYDESQLSAEQRELLGWNEEFASQHSLHMIKAICLLSHHPFGDTFDKWLKYLHRMVLYGVNIPIPVERYIIQLLDEVPFPAPSIHLQLSSESNDRILLTQPEDSPLPRSGAGFHMLLQNLGTDNCLHVLLLALTEQKILIHSLRCARSSEVLEVFDQTHALCICRPATLTAVAEAIVSLLFPFKWQCPYIPLCPLGLAEVLHAPVPYLIGVDSRFFDLYEPPTDVTCIDLDTNNISVSTTTSFCLLFPQLLSALALQLCDSQRHLTPKLLPKRAARLLRQTLTELENAKPISYDSTNSLDRDIRKRKRELVLEQRIQEAFLLFMASILRGYRDYLVPISKAPSVGATDPSALFQLKAFLRSRDKSHQKFFELLMKTQMFIRFIEERSFVSDGDHGLSFFDECAEKVGGYDETPAQLHLVDWDTGQNSERTKYIFPPDSVTSASTPGTGGTGGVVVSSSYNYRNFTLQPELLQSTCKTALSQFLQLQLNASLSPGSPIARRTKHEVKLSQKMASRCQQHPEAWSKYLLATCYSLYFLILPSMVLDTRHAGKEHDILRAAYDVLVRASKLKITCDEFCYRIMMQLCGIHNLPVLAVRLHYLMKRSGVQPNALTYGFYNRCVLESQWPSDSTTLSQIRWNRIKNVVMGAAHFRRAGKRRASNKVCKSLSSSHDHNLSTLEMVDGQSRSSLASSGEGGGGGLLDFAALDRLRNKLGSIVRQTVTGGVSGALPADDVVNSAGLLISGESTTNNSSANGSAAHTTPHTPTFGGDGQLLSKPRKQIMSIGDGDDEDEDDDDDVDVDVDVDVVPSALTSAPATPNKTKQELQFAGGDYDLDVDEDEDEDDDEEEREGDELDEHVAAQRARQRVQSPTKISPRTPVTQNDPLGALNEEESTPTQQPEAQAEVAGAASASAAAQLNSNMYSDKPILFRGQRSATFDESTQIGKSMHRSETMPVASSGVTHSLANIGSSLKFTFGRYSPARLSLKKDLKLPANIIENISSISPSLTGKKSNELIQGSLSSIKYAANSLTRKFDEIKGAISANSTPVKTNNGHQQQPHSHHHHHHHHLQHHHHHQSQQESYSGGGGGGGEEHDAAGGVEEGKLRRVSSDLDPWGRLSESRKSSYNNLVPLGENSSSAALHMHAFPALPDNLYSPLTEAAADPDCDVLIQLTTCSQCHNCSVLVYDEEIMSGWSAEDSNLNTTCHACNKLTVPSLTVQITRLSATDGGETDAGDRLDGGEGVAHDKSCLKLPYLNPLVLRKELENILTQEGDLALIKPNFVEEHPIIYWNLLWLMERIESKTHLPELCLPAASDEEQLDPLSKVKTVHIQCLWDNLNLHSETSGPPMYILYRETQPTSPLIKALLTDQAQLSKNVIQQILSAIRCNDLATPLKRLANERHKLKNNGVERSHSFYRDILFLALTAIGRANVDLATFHREYAAVFDKLTERECNMYYRNQDLPPSASTIFCRAYFKPLLLP</sequence>
<dbReference type="InterPro" id="IPR005113">
    <property type="entry name" value="uDENN_dom"/>
</dbReference>
<feature type="compositionally biased region" description="Basic and acidic residues" evidence="3">
    <location>
        <begin position="1367"/>
        <end position="1386"/>
    </location>
</feature>
<dbReference type="SMART" id="SM00799">
    <property type="entry name" value="DENN"/>
    <property type="match status" value="1"/>
</dbReference>
<dbReference type="InterPro" id="IPR011990">
    <property type="entry name" value="TPR-like_helical_dom_sf"/>
</dbReference>
<dbReference type="Pfam" id="PF02141">
    <property type="entry name" value="DENN"/>
    <property type="match status" value="2"/>
</dbReference>
<protein>
    <recommendedName>
        <fullName evidence="8">DENN domain-containing protein Crag</fullName>
    </recommendedName>
</protein>
<dbReference type="InterPro" id="IPR001194">
    <property type="entry name" value="cDENN_dom"/>
</dbReference>
<feature type="region of interest" description="Disordered" evidence="3">
    <location>
        <begin position="1024"/>
        <end position="1054"/>
    </location>
</feature>
<feature type="compositionally biased region" description="Low complexity" evidence="3">
    <location>
        <begin position="1024"/>
        <end position="1039"/>
    </location>
</feature>
<feature type="compositionally biased region" description="Basic residues" evidence="3">
    <location>
        <begin position="1336"/>
        <end position="1353"/>
    </location>
</feature>
<dbReference type="Pfam" id="PF03455">
    <property type="entry name" value="dDENN"/>
    <property type="match status" value="1"/>
</dbReference>
<gene>
    <name evidence="6" type="ORF">KR093_010337</name>
</gene>
<dbReference type="GO" id="GO:0005085">
    <property type="term" value="F:guanyl-nucleotide exchange factor activity"/>
    <property type="evidence" value="ECO:0007669"/>
    <property type="project" value="UniProtKB-KW"/>
</dbReference>
<feature type="domain" description="UDENN" evidence="4">
    <location>
        <begin position="187"/>
        <end position="674"/>
    </location>
</feature>
<feature type="compositionally biased region" description="Acidic residues" evidence="3">
    <location>
        <begin position="1110"/>
        <end position="1133"/>
    </location>
</feature>
<feature type="repeat" description="PPR" evidence="2">
    <location>
        <begin position="853"/>
        <end position="887"/>
    </location>
</feature>
<dbReference type="Pfam" id="PF03456">
    <property type="entry name" value="uDENN"/>
    <property type="match status" value="1"/>
</dbReference>
<dbReference type="Gene3D" id="2.100.10.50">
    <property type="match status" value="1"/>
</dbReference>
<dbReference type="Proteomes" id="UP001200034">
    <property type="component" value="Unassembled WGS sequence"/>
</dbReference>
<evidence type="ECO:0000256" key="2">
    <source>
        <dbReference type="PROSITE-ProRule" id="PRU00708"/>
    </source>
</evidence>
<dbReference type="InterPro" id="IPR051696">
    <property type="entry name" value="DENN_Domain_GEFs"/>
</dbReference>
<evidence type="ECO:0000256" key="1">
    <source>
        <dbReference type="ARBA" id="ARBA00022658"/>
    </source>
</evidence>
<dbReference type="PROSITE" id="PS51498">
    <property type="entry name" value="MABP"/>
    <property type="match status" value="1"/>
</dbReference>
<evidence type="ECO:0000256" key="3">
    <source>
        <dbReference type="SAM" id="MobiDB-lite"/>
    </source>
</evidence>
<dbReference type="InterPro" id="IPR023341">
    <property type="entry name" value="MABP"/>
</dbReference>
<dbReference type="PANTHER" id="PTHR12296:SF30">
    <property type="entry name" value="DENN DOMAIN-CONTAINING PROTEIN CRAG"/>
    <property type="match status" value="1"/>
</dbReference>
<name>A0AAD4KCA9_9MUSC</name>
<keyword evidence="1" id="KW-0344">Guanine-nucleotide releasing factor</keyword>
<dbReference type="SMART" id="SM00800">
    <property type="entry name" value="uDENN"/>
    <property type="match status" value="1"/>
</dbReference>